<evidence type="ECO:0000313" key="2">
    <source>
        <dbReference type="Proteomes" id="UP001501705"/>
    </source>
</evidence>
<sequence length="65" mass="7372">MDPENADRSGVPYIRPSQSVTELLAAKRTEPIKSLDELAADTFGSNEELDDFLQYTYAERHREIA</sequence>
<proteinExistence type="predicted"/>
<gene>
    <name evidence="1" type="ORF">GCM10009804_46330</name>
</gene>
<organism evidence="1 2">
    <name type="scientific">Kribbella hippodromi</name>
    <dbReference type="NCBI Taxonomy" id="434347"/>
    <lineage>
        <taxon>Bacteria</taxon>
        <taxon>Bacillati</taxon>
        <taxon>Actinomycetota</taxon>
        <taxon>Actinomycetes</taxon>
        <taxon>Propionibacteriales</taxon>
        <taxon>Kribbellaceae</taxon>
        <taxon>Kribbella</taxon>
    </lineage>
</organism>
<name>A0ABN2DRT8_9ACTN</name>
<dbReference type="Proteomes" id="UP001501705">
    <property type="component" value="Unassembled WGS sequence"/>
</dbReference>
<dbReference type="EMBL" id="BAAAPH010000015">
    <property type="protein sequence ID" value="GAA1584768.1"/>
    <property type="molecule type" value="Genomic_DNA"/>
</dbReference>
<reference evidence="1 2" key="1">
    <citation type="journal article" date="2019" name="Int. J. Syst. Evol. Microbiol.">
        <title>The Global Catalogue of Microorganisms (GCM) 10K type strain sequencing project: providing services to taxonomists for standard genome sequencing and annotation.</title>
        <authorList>
            <consortium name="The Broad Institute Genomics Platform"/>
            <consortium name="The Broad Institute Genome Sequencing Center for Infectious Disease"/>
            <person name="Wu L."/>
            <person name="Ma J."/>
        </authorList>
    </citation>
    <scope>NUCLEOTIDE SEQUENCE [LARGE SCALE GENOMIC DNA]</scope>
    <source>
        <strain evidence="1 2">JCM 15572</strain>
    </source>
</reference>
<keyword evidence="2" id="KW-1185">Reference proteome</keyword>
<evidence type="ECO:0008006" key="3">
    <source>
        <dbReference type="Google" id="ProtNLM"/>
    </source>
</evidence>
<accession>A0ABN2DRT8</accession>
<dbReference type="RefSeq" id="WP_344236164.1">
    <property type="nucleotide sequence ID" value="NZ_BAAAPH010000015.1"/>
</dbReference>
<evidence type="ECO:0000313" key="1">
    <source>
        <dbReference type="EMBL" id="GAA1584768.1"/>
    </source>
</evidence>
<protein>
    <recommendedName>
        <fullName evidence="3">DUF2795 domain-containing protein</fullName>
    </recommendedName>
</protein>
<comment type="caution">
    <text evidence="1">The sequence shown here is derived from an EMBL/GenBank/DDBJ whole genome shotgun (WGS) entry which is preliminary data.</text>
</comment>